<gene>
    <name evidence="2" type="ORF">NEISICOT_00268</name>
</gene>
<feature type="transmembrane region" description="Helical" evidence="1">
    <location>
        <begin position="22"/>
        <end position="42"/>
    </location>
</feature>
<feature type="transmembrane region" description="Helical" evidence="1">
    <location>
        <begin position="48"/>
        <end position="73"/>
    </location>
</feature>
<dbReference type="STRING" id="490.A6J88_09230"/>
<keyword evidence="1" id="KW-0472">Membrane</keyword>
<dbReference type="EMBL" id="ACKO02000001">
    <property type="protein sequence ID" value="EET46163.1"/>
    <property type="molecule type" value="Genomic_DNA"/>
</dbReference>
<evidence type="ECO:0000313" key="3">
    <source>
        <dbReference type="Proteomes" id="UP000005365"/>
    </source>
</evidence>
<keyword evidence="1" id="KW-0812">Transmembrane</keyword>
<name>C6M189_NEISI</name>
<dbReference type="Proteomes" id="UP000005365">
    <property type="component" value="Unassembled WGS sequence"/>
</dbReference>
<proteinExistence type="predicted"/>
<sequence length="182" mass="21109">MDGEMQWLAGYGNLSSEKTYRLATKAAIVSMIALPVWVGMLIMEDMEILNIGSGFFFLSFLLIMILPFLYLSLSSKKRALEKLQDESWQYDPVKRVLTHWEGSEIVMEYPLSENDHLSIIRWRSKGYRESFTLEYRRPYPAPYVQILTFIYSKPSDKKDFAAAAQNIAKQMNLPLDENGLYN</sequence>
<evidence type="ECO:0000313" key="2">
    <source>
        <dbReference type="EMBL" id="EET46163.1"/>
    </source>
</evidence>
<comment type="caution">
    <text evidence="2">The sequence shown here is derived from an EMBL/GenBank/DDBJ whole genome shotgun (WGS) entry which is preliminary data.</text>
</comment>
<evidence type="ECO:0000256" key="1">
    <source>
        <dbReference type="SAM" id="Phobius"/>
    </source>
</evidence>
<protein>
    <submittedName>
        <fullName evidence="2">Uncharacterized protein</fullName>
    </submittedName>
</protein>
<organism evidence="2 3">
    <name type="scientific">Neisseria sicca ATCC 29256</name>
    <dbReference type="NCBI Taxonomy" id="547045"/>
    <lineage>
        <taxon>Bacteria</taxon>
        <taxon>Pseudomonadati</taxon>
        <taxon>Pseudomonadota</taxon>
        <taxon>Betaproteobacteria</taxon>
        <taxon>Neisseriales</taxon>
        <taxon>Neisseriaceae</taxon>
        <taxon>Neisseria</taxon>
    </lineage>
</organism>
<accession>C6M189</accession>
<reference evidence="2" key="1">
    <citation type="submission" date="2009-07" db="EMBL/GenBank/DDBJ databases">
        <authorList>
            <person name="Weinstock G."/>
            <person name="Sodergren E."/>
            <person name="Clifton S."/>
            <person name="Fulton L."/>
            <person name="Fulton B."/>
            <person name="Courtney L."/>
            <person name="Fronick C."/>
            <person name="Harrison M."/>
            <person name="Strong C."/>
            <person name="Farmer C."/>
            <person name="Delahaunty K."/>
            <person name="Markovic C."/>
            <person name="Hall O."/>
            <person name="Minx P."/>
            <person name="Tomlinson C."/>
            <person name="Mitreva M."/>
            <person name="Nelson J."/>
            <person name="Hou S."/>
            <person name="Wollam A."/>
            <person name="Pepin K.H."/>
            <person name="Johnson M."/>
            <person name="Bhonagiri V."/>
            <person name="Nash W.E."/>
            <person name="Warren W."/>
            <person name="Chinwalla A."/>
            <person name="Mardis E.R."/>
            <person name="Wilson R.K."/>
        </authorList>
    </citation>
    <scope>NUCLEOTIDE SEQUENCE [LARGE SCALE GENOMIC DNA]</scope>
    <source>
        <strain evidence="2">ATCC 29256</strain>
    </source>
</reference>
<keyword evidence="1" id="KW-1133">Transmembrane helix</keyword>
<dbReference type="AlphaFoldDB" id="C6M189"/>
<keyword evidence="3" id="KW-1185">Reference proteome</keyword>